<accession>A0ABW3HBB3</accession>
<dbReference type="CDD" id="cd08896">
    <property type="entry name" value="SRPBCC_CalC_Aha1-like_3"/>
    <property type="match status" value="1"/>
</dbReference>
<reference evidence="4" key="1">
    <citation type="journal article" date="2019" name="Int. J. Syst. Evol. Microbiol.">
        <title>The Global Catalogue of Microorganisms (GCM) 10K type strain sequencing project: providing services to taxonomists for standard genome sequencing and annotation.</title>
        <authorList>
            <consortium name="The Broad Institute Genomics Platform"/>
            <consortium name="The Broad Institute Genome Sequencing Center for Infectious Disease"/>
            <person name="Wu L."/>
            <person name="Ma J."/>
        </authorList>
    </citation>
    <scope>NUCLEOTIDE SEQUENCE [LARGE SCALE GENOMIC DNA]</scope>
    <source>
        <strain evidence="4">CCUG 62982</strain>
    </source>
</reference>
<feature type="domain" description="Activator of Hsp90 ATPase homologue 1/2-like C-terminal" evidence="2">
    <location>
        <begin position="11"/>
        <end position="141"/>
    </location>
</feature>
<evidence type="ECO:0000313" key="4">
    <source>
        <dbReference type="Proteomes" id="UP001596977"/>
    </source>
</evidence>
<dbReference type="Gene3D" id="3.30.530.20">
    <property type="match status" value="1"/>
</dbReference>
<dbReference type="InterPro" id="IPR023393">
    <property type="entry name" value="START-like_dom_sf"/>
</dbReference>
<dbReference type="EMBL" id="JBHTJG010000004">
    <property type="protein sequence ID" value="MFD0946584.1"/>
    <property type="molecule type" value="Genomic_DNA"/>
</dbReference>
<gene>
    <name evidence="3" type="ORF">ACFQ1E_09565</name>
</gene>
<sequence length="151" mass="16843">MLELSVERLMDAPVEAVWKAYTDHLGEWFCPPPWRAEPTAMDLRPGGRSAVTMYGPNGEVMPQEGVYLEVVPLRRIVFTDAFTAGWQPAGPFMLGFFEFEPQGAKTFYRGGARHWTQEAHAQHEAMGFTEGWGKVAEQWEAVAKRIAAAGA</sequence>
<evidence type="ECO:0000256" key="1">
    <source>
        <dbReference type="ARBA" id="ARBA00006817"/>
    </source>
</evidence>
<name>A0ABW3HBB3_9SPHN</name>
<dbReference type="SUPFAM" id="SSF55961">
    <property type="entry name" value="Bet v1-like"/>
    <property type="match status" value="1"/>
</dbReference>
<dbReference type="RefSeq" id="WP_380916315.1">
    <property type="nucleotide sequence ID" value="NZ_JAPDRA010000004.1"/>
</dbReference>
<organism evidence="3 4">
    <name type="scientific">Sphingomonas canadensis</name>
    <dbReference type="NCBI Taxonomy" id="1219257"/>
    <lineage>
        <taxon>Bacteria</taxon>
        <taxon>Pseudomonadati</taxon>
        <taxon>Pseudomonadota</taxon>
        <taxon>Alphaproteobacteria</taxon>
        <taxon>Sphingomonadales</taxon>
        <taxon>Sphingomonadaceae</taxon>
        <taxon>Sphingomonas</taxon>
    </lineage>
</organism>
<dbReference type="Pfam" id="PF08327">
    <property type="entry name" value="AHSA1"/>
    <property type="match status" value="1"/>
</dbReference>
<evidence type="ECO:0000259" key="2">
    <source>
        <dbReference type="Pfam" id="PF08327"/>
    </source>
</evidence>
<comment type="caution">
    <text evidence="3">The sequence shown here is derived from an EMBL/GenBank/DDBJ whole genome shotgun (WGS) entry which is preliminary data.</text>
</comment>
<dbReference type="InterPro" id="IPR013538">
    <property type="entry name" value="ASHA1/2-like_C"/>
</dbReference>
<dbReference type="Proteomes" id="UP001596977">
    <property type="component" value="Unassembled WGS sequence"/>
</dbReference>
<comment type="similarity">
    <text evidence="1">Belongs to the AHA1 family.</text>
</comment>
<keyword evidence="4" id="KW-1185">Reference proteome</keyword>
<protein>
    <submittedName>
        <fullName evidence="3">SRPBCC family protein</fullName>
    </submittedName>
</protein>
<proteinExistence type="inferred from homology"/>
<evidence type="ECO:0000313" key="3">
    <source>
        <dbReference type="EMBL" id="MFD0946584.1"/>
    </source>
</evidence>